<evidence type="ECO:0000259" key="1">
    <source>
        <dbReference type="Pfam" id="PF02910"/>
    </source>
</evidence>
<dbReference type="GO" id="GO:0016491">
    <property type="term" value="F:oxidoreductase activity"/>
    <property type="evidence" value="ECO:0007669"/>
    <property type="project" value="InterPro"/>
</dbReference>
<name>U2SK75_LEIAQ</name>
<evidence type="ECO:0000313" key="3">
    <source>
        <dbReference type="Proteomes" id="UP000016605"/>
    </source>
</evidence>
<organism evidence="2 3">
    <name type="scientific">Leifsonia aquatica ATCC 14665</name>
    <dbReference type="NCBI Taxonomy" id="1358026"/>
    <lineage>
        <taxon>Bacteria</taxon>
        <taxon>Bacillati</taxon>
        <taxon>Actinomycetota</taxon>
        <taxon>Actinomycetes</taxon>
        <taxon>Micrococcales</taxon>
        <taxon>Microbacteriaceae</taxon>
        <taxon>Leifsonia</taxon>
    </lineage>
</organism>
<dbReference type="EMBL" id="AWVQ01000899">
    <property type="protein sequence ID" value="ERK65873.1"/>
    <property type="molecule type" value="Genomic_DNA"/>
</dbReference>
<feature type="non-terminal residue" evidence="2">
    <location>
        <position position="1"/>
    </location>
</feature>
<dbReference type="SUPFAM" id="SSF46977">
    <property type="entry name" value="Succinate dehydrogenase/fumarate reductase flavoprotein C-terminal domain"/>
    <property type="match status" value="1"/>
</dbReference>
<evidence type="ECO:0000313" key="2">
    <source>
        <dbReference type="EMBL" id="ERK65873.1"/>
    </source>
</evidence>
<dbReference type="InterPro" id="IPR015939">
    <property type="entry name" value="Fum_Rdtase/Succ_DH_flav-like_C"/>
</dbReference>
<dbReference type="Gene3D" id="1.20.58.100">
    <property type="entry name" value="Fumarate reductase/succinate dehydrogenase flavoprotein-like, C-terminal domain"/>
    <property type="match status" value="1"/>
</dbReference>
<dbReference type="AlphaFoldDB" id="U2SK75"/>
<dbReference type="Pfam" id="PF02910">
    <property type="entry name" value="Succ_DH_flav_C"/>
    <property type="match status" value="1"/>
</dbReference>
<gene>
    <name evidence="2" type="ORF">N136_04767</name>
</gene>
<feature type="domain" description="Fumarate reductase/succinate dehydrogenase flavoprotein-like C-terminal" evidence="1">
    <location>
        <begin position="10"/>
        <end position="44"/>
    </location>
</feature>
<comment type="caution">
    <text evidence="2">The sequence shown here is derived from an EMBL/GenBank/DDBJ whole genome shotgun (WGS) entry which is preliminary data.</text>
</comment>
<proteinExistence type="predicted"/>
<dbReference type="InterPro" id="IPR037099">
    <property type="entry name" value="Fum_R/Succ_DH_flav-like_C_sf"/>
</dbReference>
<sequence>TAAPGPGEDRDLLQVGRLVVAAALAREESRGAHFRSDFPLTSAAPARHTVLAPAADLQKAALAC</sequence>
<accession>U2SK75</accession>
<dbReference type="Proteomes" id="UP000016605">
    <property type="component" value="Unassembled WGS sequence"/>
</dbReference>
<dbReference type="PATRIC" id="fig|1358026.3.peg.3842"/>
<protein>
    <recommendedName>
        <fullName evidence="1">Fumarate reductase/succinate dehydrogenase flavoprotein-like C-terminal domain-containing protein</fullName>
    </recommendedName>
</protein>
<reference evidence="2 3" key="1">
    <citation type="submission" date="2013-08" db="EMBL/GenBank/DDBJ databases">
        <authorList>
            <person name="Weinstock G."/>
            <person name="Sodergren E."/>
            <person name="Wylie T."/>
            <person name="Fulton L."/>
            <person name="Fulton R."/>
            <person name="Fronick C."/>
            <person name="O'Laughlin M."/>
            <person name="Godfrey J."/>
            <person name="Miner T."/>
            <person name="Herter B."/>
            <person name="Appelbaum E."/>
            <person name="Cordes M."/>
            <person name="Lek S."/>
            <person name="Wollam A."/>
            <person name="Pepin K.H."/>
            <person name="Palsikar V.B."/>
            <person name="Mitreva M."/>
            <person name="Wilson R.K."/>
        </authorList>
    </citation>
    <scope>NUCLEOTIDE SEQUENCE [LARGE SCALE GENOMIC DNA]</scope>
    <source>
        <strain evidence="2 3">ATCC 14665</strain>
    </source>
</reference>
<dbReference type="HOGENOM" id="CLU_2854973_0_0_11"/>